<dbReference type="InterPro" id="IPR036249">
    <property type="entry name" value="Thioredoxin-like_sf"/>
</dbReference>
<dbReference type="SUPFAM" id="SSF52833">
    <property type="entry name" value="Thioredoxin-like"/>
    <property type="match status" value="1"/>
</dbReference>
<dbReference type="Pfam" id="PF17127">
    <property type="entry name" value="DUF5106"/>
    <property type="match status" value="1"/>
</dbReference>
<evidence type="ECO:0000259" key="6">
    <source>
        <dbReference type="PROSITE" id="PS51352"/>
    </source>
</evidence>
<comment type="caution">
    <text evidence="7">The sequence shown here is derived from an EMBL/GenBank/DDBJ whole genome shotgun (WGS) entry which is preliminary data.</text>
</comment>
<evidence type="ECO:0000256" key="2">
    <source>
        <dbReference type="ARBA" id="ARBA00022748"/>
    </source>
</evidence>
<keyword evidence="2" id="KW-0201">Cytochrome c-type biogenesis</keyword>
<evidence type="ECO:0000256" key="3">
    <source>
        <dbReference type="ARBA" id="ARBA00023157"/>
    </source>
</evidence>
<protein>
    <recommendedName>
        <fullName evidence="6">Thioredoxin domain-containing protein</fullName>
    </recommendedName>
</protein>
<evidence type="ECO:0000313" key="8">
    <source>
        <dbReference type="Proteomes" id="UP001500936"/>
    </source>
</evidence>
<organism evidence="7 8">
    <name type="scientific">Nibrella viscosa</name>
    <dbReference type="NCBI Taxonomy" id="1084524"/>
    <lineage>
        <taxon>Bacteria</taxon>
        <taxon>Pseudomonadati</taxon>
        <taxon>Bacteroidota</taxon>
        <taxon>Cytophagia</taxon>
        <taxon>Cytophagales</taxon>
        <taxon>Spirosomataceae</taxon>
        <taxon>Nibrella</taxon>
    </lineage>
</organism>
<keyword evidence="5" id="KW-0732">Signal</keyword>
<reference evidence="8" key="1">
    <citation type="journal article" date="2019" name="Int. J. Syst. Evol. Microbiol.">
        <title>The Global Catalogue of Microorganisms (GCM) 10K type strain sequencing project: providing services to taxonomists for standard genome sequencing and annotation.</title>
        <authorList>
            <consortium name="The Broad Institute Genomics Platform"/>
            <consortium name="The Broad Institute Genome Sequencing Center for Infectious Disease"/>
            <person name="Wu L."/>
            <person name="Ma J."/>
        </authorList>
    </citation>
    <scope>NUCLEOTIDE SEQUENCE [LARGE SCALE GENOMIC DNA]</scope>
    <source>
        <strain evidence="8">JCM 17925</strain>
    </source>
</reference>
<feature type="chain" id="PRO_5045156943" description="Thioredoxin domain-containing protein" evidence="5">
    <location>
        <begin position="24"/>
        <end position="479"/>
    </location>
</feature>
<feature type="signal peptide" evidence="5">
    <location>
        <begin position="1"/>
        <end position="23"/>
    </location>
</feature>
<accession>A0ABP8KJV0</accession>
<gene>
    <name evidence="7" type="ORF">GCM10023187_31280</name>
</gene>
<dbReference type="InterPro" id="IPR033395">
    <property type="entry name" value="DUF5106"/>
</dbReference>
<evidence type="ECO:0000256" key="5">
    <source>
        <dbReference type="SAM" id="SignalP"/>
    </source>
</evidence>
<dbReference type="PANTHER" id="PTHR42852">
    <property type="entry name" value="THIOL:DISULFIDE INTERCHANGE PROTEIN DSBE"/>
    <property type="match status" value="1"/>
</dbReference>
<keyword evidence="4" id="KW-0676">Redox-active center</keyword>
<dbReference type="Pfam" id="PF14289">
    <property type="entry name" value="DUF4369"/>
    <property type="match status" value="1"/>
</dbReference>
<sequence>MLSMKKYFFSFLLLVGLLSSVSAQTPEGYRINARIKGIQNKPCVLAHFYGSTQYIPKDTAQADAEGRMVFEGNKPLPEGLYLVVLPSGKYMELIIGNQNFSFETDTTNFIGTMRVKGSRENELFFTYQQHLGKLFDEMQALNEQKKVGADKSVMAKFDTQIDQIQKQMQSYRDSFLLANKETFTASLLKATAEPQIPTAPKASNGRPDSIWVFNYYKNHFWDDFDFSDERFVRTPILQKKLDRYIKELTVQSTDSLIKAADFIVNKAKANKDILSYTIWYITNQYEQPKVMGTDGLFVHMAETYYLAGVIPVSDQSTLDKIRERVNTMKPLLVGKVLPTPMVSDTLKRPLSLMNIKADYTVVFFYSPTCGHCKEATPKLKKFADANKGKGVEVFGIAIDESPDTWKKFIREYKTGNWVNGFDYNNRVDYRRQFDVFSTPTVYILDKNKKIIARRLPVEQVEDFLSFYKKQQAEKMAAAK</sequence>
<dbReference type="InterPro" id="IPR012336">
    <property type="entry name" value="Thioredoxin-like_fold"/>
</dbReference>
<dbReference type="Gene3D" id="3.40.30.10">
    <property type="entry name" value="Glutaredoxin"/>
    <property type="match status" value="1"/>
</dbReference>
<evidence type="ECO:0000256" key="4">
    <source>
        <dbReference type="ARBA" id="ARBA00023284"/>
    </source>
</evidence>
<dbReference type="Proteomes" id="UP001500936">
    <property type="component" value="Unassembled WGS sequence"/>
</dbReference>
<dbReference type="CDD" id="cd02966">
    <property type="entry name" value="TlpA_like_family"/>
    <property type="match status" value="1"/>
</dbReference>
<evidence type="ECO:0000313" key="7">
    <source>
        <dbReference type="EMBL" id="GAA4408824.1"/>
    </source>
</evidence>
<evidence type="ECO:0000256" key="1">
    <source>
        <dbReference type="ARBA" id="ARBA00004196"/>
    </source>
</evidence>
<dbReference type="Pfam" id="PF13905">
    <property type="entry name" value="Thioredoxin_8"/>
    <property type="match status" value="1"/>
</dbReference>
<dbReference type="PANTHER" id="PTHR42852:SF6">
    <property type="entry name" value="THIOL:DISULFIDE INTERCHANGE PROTEIN DSBE"/>
    <property type="match status" value="1"/>
</dbReference>
<feature type="domain" description="Thioredoxin" evidence="6">
    <location>
        <begin position="331"/>
        <end position="472"/>
    </location>
</feature>
<dbReference type="InterPro" id="IPR050553">
    <property type="entry name" value="Thioredoxin_ResA/DsbE_sf"/>
</dbReference>
<dbReference type="RefSeq" id="WP_345268727.1">
    <property type="nucleotide sequence ID" value="NZ_BAABHB010000005.1"/>
</dbReference>
<keyword evidence="8" id="KW-1185">Reference proteome</keyword>
<comment type="subcellular location">
    <subcellularLocation>
        <location evidence="1">Cell envelope</location>
    </subcellularLocation>
</comment>
<proteinExistence type="predicted"/>
<dbReference type="InterPro" id="IPR025380">
    <property type="entry name" value="DUF4369"/>
</dbReference>
<dbReference type="InterPro" id="IPR013766">
    <property type="entry name" value="Thioredoxin_domain"/>
</dbReference>
<dbReference type="PROSITE" id="PS51352">
    <property type="entry name" value="THIOREDOXIN_2"/>
    <property type="match status" value="1"/>
</dbReference>
<keyword evidence="3" id="KW-1015">Disulfide bond</keyword>
<name>A0ABP8KJV0_9BACT</name>
<dbReference type="EMBL" id="BAABHB010000005">
    <property type="protein sequence ID" value="GAA4408824.1"/>
    <property type="molecule type" value="Genomic_DNA"/>
</dbReference>